<organism evidence="3 4">
    <name type="scientific">Candidatus Woesebacteria bacterium GW2011_GWB1_39_10</name>
    <dbReference type="NCBI Taxonomy" id="1618572"/>
    <lineage>
        <taxon>Bacteria</taxon>
        <taxon>Candidatus Woeseibacteriota</taxon>
    </lineage>
</organism>
<dbReference type="SUPFAM" id="SSF53756">
    <property type="entry name" value="UDP-Glycosyltransferase/glycogen phosphorylase"/>
    <property type="match status" value="1"/>
</dbReference>
<dbReference type="AlphaFoldDB" id="A0A0G0PR30"/>
<proteinExistence type="predicted"/>
<evidence type="ECO:0000313" key="4">
    <source>
        <dbReference type="Proteomes" id="UP000034774"/>
    </source>
</evidence>
<dbReference type="Pfam" id="PF00534">
    <property type="entry name" value="Glycos_transf_1"/>
    <property type="match status" value="1"/>
</dbReference>
<evidence type="ECO:0000259" key="2">
    <source>
        <dbReference type="Pfam" id="PF00534"/>
    </source>
</evidence>
<accession>A0A0G0PR30</accession>
<feature type="domain" description="Glycosyl transferase family 1" evidence="2">
    <location>
        <begin position="199"/>
        <end position="355"/>
    </location>
</feature>
<keyword evidence="1" id="KW-1133">Transmembrane helix</keyword>
<keyword evidence="1" id="KW-0472">Membrane</keyword>
<dbReference type="GO" id="GO:0016757">
    <property type="term" value="F:glycosyltransferase activity"/>
    <property type="evidence" value="ECO:0007669"/>
    <property type="project" value="InterPro"/>
</dbReference>
<dbReference type="STRING" id="1618572.UT17_C0004G0179"/>
<feature type="transmembrane region" description="Helical" evidence="1">
    <location>
        <begin position="109"/>
        <end position="131"/>
    </location>
</feature>
<gene>
    <name evidence="3" type="ORF">UT17_C0004G0179</name>
</gene>
<feature type="transmembrane region" description="Helical" evidence="1">
    <location>
        <begin position="79"/>
        <end position="97"/>
    </location>
</feature>
<comment type="caution">
    <text evidence="3">The sequence shown here is derived from an EMBL/GenBank/DDBJ whole genome shotgun (WGS) entry which is preliminary data.</text>
</comment>
<dbReference type="Gene3D" id="3.40.50.2000">
    <property type="entry name" value="Glycogen Phosphorylase B"/>
    <property type="match status" value="2"/>
</dbReference>
<sequence length="378" mass="42651">MKNIGIITHNFPTSLKDRQNAGIFVNDIAQELAESEKVFVLTPIENNRADKIGKVKITNFVVTKGNKLGSLRFWNPIDILKFTAFFIGGMYYLPLFIKKNKISINIVMWAFPSGVFAYIAKKIFGIPYVVWCLGSDIYVYSKKPILKQIIERVLSNADFVFADGIDLAEKTTELSGKKCIFIPSATKASFKINMVKEKINKIVLTFVGRMESVKGPDILLEALFLVRNDLSKYKINFIGGGSLQVMLRQKAEKYGLGKQINFYGNVNDFQKISNVIAGSDWLVIPSRSDSIPLVFSEAMKVGTPIIASNLPDLKYLVNKYKVGVTFEKENFRQLANLIVQLPNQKKKRNRFSKNTIVAAGDFNINESARKIMDFINKI</sequence>
<dbReference type="EMBL" id="LBVU01000004">
    <property type="protein sequence ID" value="KKQ91831.1"/>
    <property type="molecule type" value="Genomic_DNA"/>
</dbReference>
<evidence type="ECO:0000256" key="1">
    <source>
        <dbReference type="SAM" id="Phobius"/>
    </source>
</evidence>
<keyword evidence="1" id="KW-0812">Transmembrane</keyword>
<protein>
    <submittedName>
        <fullName evidence="3">Glycosyl transferase group 1</fullName>
    </submittedName>
</protein>
<keyword evidence="3" id="KW-0808">Transferase</keyword>
<name>A0A0G0PR30_9BACT</name>
<dbReference type="PANTHER" id="PTHR12526:SF638">
    <property type="entry name" value="SPORE COAT PROTEIN SA"/>
    <property type="match status" value="1"/>
</dbReference>
<evidence type="ECO:0000313" key="3">
    <source>
        <dbReference type="EMBL" id="KKQ91831.1"/>
    </source>
</evidence>
<dbReference type="InterPro" id="IPR001296">
    <property type="entry name" value="Glyco_trans_1"/>
</dbReference>
<dbReference type="PANTHER" id="PTHR12526">
    <property type="entry name" value="GLYCOSYLTRANSFERASE"/>
    <property type="match status" value="1"/>
</dbReference>
<reference evidence="3 4" key="1">
    <citation type="journal article" date="2015" name="Nature">
        <title>rRNA introns, odd ribosomes, and small enigmatic genomes across a large radiation of phyla.</title>
        <authorList>
            <person name="Brown C.T."/>
            <person name="Hug L.A."/>
            <person name="Thomas B.C."/>
            <person name="Sharon I."/>
            <person name="Castelle C.J."/>
            <person name="Singh A."/>
            <person name="Wilkins M.J."/>
            <person name="Williams K.H."/>
            <person name="Banfield J.F."/>
        </authorList>
    </citation>
    <scope>NUCLEOTIDE SEQUENCE [LARGE SCALE GENOMIC DNA]</scope>
</reference>
<dbReference type="Proteomes" id="UP000034774">
    <property type="component" value="Unassembled WGS sequence"/>
</dbReference>